<protein>
    <recommendedName>
        <fullName evidence="11">Phosphomannomutase</fullName>
    </recommendedName>
</protein>
<keyword evidence="5" id="KW-0413">Isomerase</keyword>
<dbReference type="GO" id="GO:0005975">
    <property type="term" value="P:carbohydrate metabolic process"/>
    <property type="evidence" value="ECO:0007669"/>
    <property type="project" value="InterPro"/>
</dbReference>
<proteinExistence type="predicted"/>
<evidence type="ECO:0000259" key="7">
    <source>
        <dbReference type="Pfam" id="PF02879"/>
    </source>
</evidence>
<feature type="domain" description="Alpha-D-phosphohexomutase alpha/beta/alpha" evidence="8">
    <location>
        <begin position="143"/>
        <end position="214"/>
    </location>
</feature>
<gene>
    <name evidence="9" type="ORF">A3F99_01735</name>
</gene>
<dbReference type="AlphaFoldDB" id="A0A1G1Z8F2"/>
<name>A0A1G1Z8F2_9BACT</name>
<evidence type="ECO:0008006" key="11">
    <source>
        <dbReference type="Google" id="ProtNLM"/>
    </source>
</evidence>
<dbReference type="InterPro" id="IPR016055">
    <property type="entry name" value="A-D-PHexomutase_a/b/a-I/II/III"/>
</dbReference>
<dbReference type="InterPro" id="IPR036900">
    <property type="entry name" value="A-D-PHexomutase_C_sf"/>
</dbReference>
<keyword evidence="2" id="KW-0597">Phosphoprotein</keyword>
<dbReference type="InterPro" id="IPR005846">
    <property type="entry name" value="A-D-PHexomutase_a/b/a-III"/>
</dbReference>
<accession>A0A1G1Z8F2</accession>
<dbReference type="PANTHER" id="PTHR43771">
    <property type="entry name" value="PHOSPHOMANNOMUTASE"/>
    <property type="match status" value="1"/>
</dbReference>
<dbReference type="InterPro" id="IPR005843">
    <property type="entry name" value="A-D-PHexomutase_C"/>
</dbReference>
<dbReference type="Pfam" id="PF02880">
    <property type="entry name" value="PGM_PMM_III"/>
    <property type="match status" value="1"/>
</dbReference>
<dbReference type="EMBL" id="MHJB01000035">
    <property type="protein sequence ID" value="OGY60932.1"/>
    <property type="molecule type" value="Genomic_DNA"/>
</dbReference>
<feature type="domain" description="Alpha-D-phosphohexomutase C-terminal" evidence="6">
    <location>
        <begin position="222"/>
        <end position="282"/>
    </location>
</feature>
<keyword evidence="3" id="KW-0479">Metal-binding</keyword>
<evidence type="ECO:0000313" key="10">
    <source>
        <dbReference type="Proteomes" id="UP000176571"/>
    </source>
</evidence>
<dbReference type="Pfam" id="PF02879">
    <property type="entry name" value="PGM_PMM_II"/>
    <property type="match status" value="1"/>
</dbReference>
<keyword evidence="4" id="KW-0460">Magnesium</keyword>
<dbReference type="PANTHER" id="PTHR43771:SF1">
    <property type="entry name" value="PHOSPHOMANNOMUTASE"/>
    <property type="match status" value="1"/>
</dbReference>
<dbReference type="InterPro" id="IPR005845">
    <property type="entry name" value="A-D-PHexomutase_a/b/a-II"/>
</dbReference>
<dbReference type="Pfam" id="PF00408">
    <property type="entry name" value="PGM_PMM_IV"/>
    <property type="match status" value="1"/>
</dbReference>
<evidence type="ECO:0000256" key="5">
    <source>
        <dbReference type="ARBA" id="ARBA00023235"/>
    </source>
</evidence>
<evidence type="ECO:0000259" key="6">
    <source>
        <dbReference type="Pfam" id="PF00408"/>
    </source>
</evidence>
<comment type="caution">
    <text evidence="9">The sequence shown here is derived from an EMBL/GenBank/DDBJ whole genome shotgun (WGS) entry which is preliminary data.</text>
</comment>
<sequence length="294" mass="33422">MNYINLYAKFINKFLKVKTPVKVVFDCSNGTTGLVLKKLLVSNKKINAIFINALPNGNFPAHSPNPLIKSARAGLIKKVIKTKADLGVIFDADGDRAVFIDNLGRDIDPRYIIYLLAPIFKEPYLVNAAIGRETMRWLLPKKRFIEEKVGRSFIKKTAQKKKIDFSVERSGHYFFKDFGYADSGILAAIFVVNSVSTLKRKKMSLSKWIEALPKFYFTPENNIKVKNSRAYLKSLERLFNKEGYRINKRDGLTVVGNGIWLNARPSNTEPVVRVSLGAKTKKIFNSKIRLLKEL</sequence>
<evidence type="ECO:0000313" key="9">
    <source>
        <dbReference type="EMBL" id="OGY60932.1"/>
    </source>
</evidence>
<dbReference type="Gene3D" id="3.30.310.50">
    <property type="entry name" value="Alpha-D-phosphohexomutase, C-terminal domain"/>
    <property type="match status" value="1"/>
</dbReference>
<evidence type="ECO:0000256" key="1">
    <source>
        <dbReference type="ARBA" id="ARBA00001946"/>
    </source>
</evidence>
<dbReference type="Gene3D" id="3.40.120.10">
    <property type="entry name" value="Alpha-D-Glucose-1,6-Bisphosphate, subunit A, domain 3"/>
    <property type="match status" value="2"/>
</dbReference>
<dbReference type="InterPro" id="IPR005841">
    <property type="entry name" value="Alpha-D-phosphohexomutase_SF"/>
</dbReference>
<comment type="cofactor">
    <cofactor evidence="1">
        <name>Mg(2+)</name>
        <dbReference type="ChEBI" id="CHEBI:18420"/>
    </cofactor>
</comment>
<organism evidence="9 10">
    <name type="scientific">Candidatus Colwellbacteria bacterium RIFCSPLOWO2_12_FULL_43_11</name>
    <dbReference type="NCBI Taxonomy" id="1797693"/>
    <lineage>
        <taxon>Bacteria</taxon>
        <taxon>Candidatus Colwelliibacteriota</taxon>
    </lineage>
</organism>
<feature type="domain" description="Alpha-D-phosphohexomutase alpha/beta/alpha" evidence="7">
    <location>
        <begin position="3"/>
        <end position="104"/>
    </location>
</feature>
<dbReference type="Proteomes" id="UP000176571">
    <property type="component" value="Unassembled WGS sequence"/>
</dbReference>
<reference evidence="9 10" key="1">
    <citation type="journal article" date="2016" name="Nat. Commun.">
        <title>Thousands of microbial genomes shed light on interconnected biogeochemical processes in an aquifer system.</title>
        <authorList>
            <person name="Anantharaman K."/>
            <person name="Brown C.T."/>
            <person name="Hug L.A."/>
            <person name="Sharon I."/>
            <person name="Castelle C.J."/>
            <person name="Probst A.J."/>
            <person name="Thomas B.C."/>
            <person name="Singh A."/>
            <person name="Wilkins M.J."/>
            <person name="Karaoz U."/>
            <person name="Brodie E.L."/>
            <person name="Williams K.H."/>
            <person name="Hubbard S.S."/>
            <person name="Banfield J.F."/>
        </authorList>
    </citation>
    <scope>NUCLEOTIDE SEQUENCE [LARGE SCALE GENOMIC DNA]</scope>
</reference>
<evidence type="ECO:0000259" key="8">
    <source>
        <dbReference type="Pfam" id="PF02880"/>
    </source>
</evidence>
<dbReference type="SUPFAM" id="SSF53738">
    <property type="entry name" value="Phosphoglucomutase, first 3 domains"/>
    <property type="match status" value="2"/>
</dbReference>
<dbReference type="SUPFAM" id="SSF55957">
    <property type="entry name" value="Phosphoglucomutase, C-terminal domain"/>
    <property type="match status" value="1"/>
</dbReference>
<dbReference type="PRINTS" id="PR00509">
    <property type="entry name" value="PGMPMM"/>
</dbReference>
<evidence type="ECO:0000256" key="4">
    <source>
        <dbReference type="ARBA" id="ARBA00022842"/>
    </source>
</evidence>
<evidence type="ECO:0000256" key="3">
    <source>
        <dbReference type="ARBA" id="ARBA00022723"/>
    </source>
</evidence>
<dbReference type="GO" id="GO:0016868">
    <property type="term" value="F:intramolecular phosphotransferase activity"/>
    <property type="evidence" value="ECO:0007669"/>
    <property type="project" value="InterPro"/>
</dbReference>
<evidence type="ECO:0000256" key="2">
    <source>
        <dbReference type="ARBA" id="ARBA00022553"/>
    </source>
</evidence>
<dbReference type="GO" id="GO:0046872">
    <property type="term" value="F:metal ion binding"/>
    <property type="evidence" value="ECO:0007669"/>
    <property type="project" value="UniProtKB-KW"/>
</dbReference>
<dbReference type="STRING" id="1797693.A3F99_01735"/>